<evidence type="ECO:0008006" key="3">
    <source>
        <dbReference type="Google" id="ProtNLM"/>
    </source>
</evidence>
<evidence type="ECO:0000313" key="1">
    <source>
        <dbReference type="EMBL" id="WAQ83884.1"/>
    </source>
</evidence>
<reference evidence="1" key="1">
    <citation type="submission" date="2022-10" db="EMBL/GenBank/DDBJ databases">
        <title>Puccinia triticina Genome sequencing and assembly.</title>
        <authorList>
            <person name="Li C."/>
        </authorList>
    </citation>
    <scope>NUCLEOTIDE SEQUENCE</scope>
    <source>
        <strain evidence="1">Pt15</strain>
    </source>
</reference>
<evidence type="ECO:0000313" key="2">
    <source>
        <dbReference type="Proteomes" id="UP001164743"/>
    </source>
</evidence>
<keyword evidence="2" id="KW-1185">Reference proteome</keyword>
<proteinExistence type="predicted"/>
<name>A0ABY7CFM0_9BASI</name>
<dbReference type="EMBL" id="CP110424">
    <property type="protein sequence ID" value="WAQ83884.1"/>
    <property type="molecule type" value="Genomic_DNA"/>
</dbReference>
<dbReference type="RefSeq" id="XP_053019439.1">
    <property type="nucleotide sequence ID" value="XM_053168207.1"/>
</dbReference>
<dbReference type="GeneID" id="77809102"/>
<protein>
    <recommendedName>
        <fullName evidence="3">RecA family profile 1 domain-containing protein</fullName>
    </recommendedName>
</protein>
<accession>A0ABY7CFM0</accession>
<gene>
    <name evidence="1" type="ORF">PtA15_4A333</name>
</gene>
<organism evidence="1 2">
    <name type="scientific">Puccinia triticina</name>
    <dbReference type="NCBI Taxonomy" id="208348"/>
    <lineage>
        <taxon>Eukaryota</taxon>
        <taxon>Fungi</taxon>
        <taxon>Dikarya</taxon>
        <taxon>Basidiomycota</taxon>
        <taxon>Pucciniomycotina</taxon>
        <taxon>Pucciniomycetes</taxon>
        <taxon>Pucciniales</taxon>
        <taxon>Pucciniaceae</taxon>
        <taxon>Puccinia</taxon>
    </lineage>
</organism>
<sequence length="66" mass="6993">MGLQVDHYESDTFSRVPPHCKNEFITLGSADIERLSGTLQSGVPAGLLTGISGESASKKTCLSLQL</sequence>
<dbReference type="Proteomes" id="UP001164743">
    <property type="component" value="Chromosome 4A"/>
</dbReference>